<gene>
    <name evidence="1" type="ORF">CAMP_LOCUS16530</name>
</gene>
<keyword evidence="2" id="KW-1185">Reference proteome</keyword>
<reference evidence="1" key="1">
    <citation type="submission" date="2022-11" db="EMBL/GenBank/DDBJ databases">
        <authorList>
            <person name="Kikuchi T."/>
        </authorList>
    </citation>
    <scope>NUCLEOTIDE SEQUENCE</scope>
    <source>
        <strain evidence="1">PS1010</strain>
    </source>
</reference>
<evidence type="ECO:0000313" key="1">
    <source>
        <dbReference type="EMBL" id="CAI5453893.1"/>
    </source>
</evidence>
<proteinExistence type="predicted"/>
<name>A0A9P1N7E1_9PELO</name>
<organism evidence="1 2">
    <name type="scientific">Caenorhabditis angaria</name>
    <dbReference type="NCBI Taxonomy" id="860376"/>
    <lineage>
        <taxon>Eukaryota</taxon>
        <taxon>Metazoa</taxon>
        <taxon>Ecdysozoa</taxon>
        <taxon>Nematoda</taxon>
        <taxon>Chromadorea</taxon>
        <taxon>Rhabditida</taxon>
        <taxon>Rhabditina</taxon>
        <taxon>Rhabditomorpha</taxon>
        <taxon>Rhabditoidea</taxon>
        <taxon>Rhabditidae</taxon>
        <taxon>Peloderinae</taxon>
        <taxon>Caenorhabditis</taxon>
    </lineage>
</organism>
<accession>A0A9P1N7E1</accession>
<protein>
    <submittedName>
        <fullName evidence="1">Uncharacterized protein</fullName>
    </submittedName>
</protein>
<sequence length="68" mass="7856">MFINIMASIDSEHIFVYCAFVDSKKTLKYVIFPLGIPDKLDPINFVDLKIIKNIRKILAIIEKVDENT</sequence>
<evidence type="ECO:0000313" key="2">
    <source>
        <dbReference type="Proteomes" id="UP001152747"/>
    </source>
</evidence>
<dbReference type="EMBL" id="CANHGI010000006">
    <property type="protein sequence ID" value="CAI5453893.1"/>
    <property type="molecule type" value="Genomic_DNA"/>
</dbReference>
<dbReference type="AlphaFoldDB" id="A0A9P1N7E1"/>
<dbReference type="Proteomes" id="UP001152747">
    <property type="component" value="Unassembled WGS sequence"/>
</dbReference>
<comment type="caution">
    <text evidence="1">The sequence shown here is derived from an EMBL/GenBank/DDBJ whole genome shotgun (WGS) entry which is preliminary data.</text>
</comment>